<accession>A0A8E7G284</accession>
<dbReference type="EMBL" id="MW182918">
    <property type="protein sequence ID" value="QVW56449.1"/>
    <property type="molecule type" value="Genomic_DNA"/>
</dbReference>
<reference evidence="1" key="1">
    <citation type="submission" date="2020-10" db="EMBL/GenBank/DDBJ databases">
        <title>CRESS DNA virus dark matter in the feces of wild birds.</title>
        <authorList>
            <person name="Yang S."/>
            <person name="Zhang W."/>
        </authorList>
    </citation>
    <scope>NUCLEOTIDE SEQUENCE</scope>
    <source>
        <strain evidence="1">Bfb98gen2</strain>
    </source>
</reference>
<protein>
    <submittedName>
        <fullName evidence="1">Capsid protein</fullName>
    </submittedName>
</protein>
<sequence length="312" mass="35313">MPRFKNRNTRYARRRVYGGRRTTVRRRTPITRRTRRTYRRKTSSRGLINKMSRKKRDIMVSSANATANADPISPIVAGQGPTILANGIKDGISLFAFNPTYRWLKPNNASYVSQRTSSRLWLKGISETLSFIPNDGSTWIWRRYILRAKNTYSADPIQNGLIGAESLSGATTTRKWRNYAVSSSDTGINASYDLMQEQNYMGVKTTDWSNQMNAKLDSTKYDVLYDKTTHLRSGNQAGAPRRIRRYHPLNCSIVYDDEENGLSISPSPASVQSKLGKGNVFIFDLFTCPAPINATTSQLALGSNCTLYWHEK</sequence>
<name>A0A8E7G284_9VIRU</name>
<proteinExistence type="predicted"/>
<evidence type="ECO:0000313" key="1">
    <source>
        <dbReference type="EMBL" id="QVW56449.1"/>
    </source>
</evidence>
<organism evidence="1">
    <name type="scientific">Emberiza spodocephala Genomoviridae sp</name>
    <dbReference type="NCBI Taxonomy" id="2814950"/>
    <lineage>
        <taxon>Viruses</taxon>
        <taxon>Monodnaviria</taxon>
        <taxon>Shotokuvirae</taxon>
        <taxon>Cressdnaviricota</taxon>
        <taxon>Repensiviricetes</taxon>
        <taxon>Geplafuvirales</taxon>
        <taxon>Genomoviridae</taxon>
    </lineage>
</organism>